<dbReference type="AlphaFoldDB" id="A0A6A4H0A2"/>
<accession>A0A6A4H0A2</accession>
<reference evidence="2" key="1">
    <citation type="journal article" date="2019" name="Environ. Microbiol.">
        <title>Fungal ecological strategies reflected in gene transcription - a case study of two litter decomposers.</title>
        <authorList>
            <person name="Barbi F."/>
            <person name="Kohler A."/>
            <person name="Barry K."/>
            <person name="Baskaran P."/>
            <person name="Daum C."/>
            <person name="Fauchery L."/>
            <person name="Ihrmark K."/>
            <person name="Kuo A."/>
            <person name="LaButti K."/>
            <person name="Lipzen A."/>
            <person name="Morin E."/>
            <person name="Grigoriev I.V."/>
            <person name="Henrissat B."/>
            <person name="Lindahl B."/>
            <person name="Martin F."/>
        </authorList>
    </citation>
    <scope>NUCLEOTIDE SEQUENCE</scope>
    <source>
        <strain evidence="2">JB14</strain>
    </source>
</reference>
<dbReference type="EMBL" id="ML769617">
    <property type="protein sequence ID" value="KAE9391649.1"/>
    <property type="molecule type" value="Genomic_DNA"/>
</dbReference>
<name>A0A6A4H0A2_9AGAR</name>
<proteinExistence type="predicted"/>
<evidence type="ECO:0000313" key="2">
    <source>
        <dbReference type="EMBL" id="KAE9391649.1"/>
    </source>
</evidence>
<dbReference type="InterPro" id="IPR045247">
    <property type="entry name" value="Oye-like"/>
</dbReference>
<dbReference type="SUPFAM" id="SSF51395">
    <property type="entry name" value="FMN-linked oxidoreductases"/>
    <property type="match status" value="1"/>
</dbReference>
<organism evidence="2 3">
    <name type="scientific">Gymnopus androsaceus JB14</name>
    <dbReference type="NCBI Taxonomy" id="1447944"/>
    <lineage>
        <taxon>Eukaryota</taxon>
        <taxon>Fungi</taxon>
        <taxon>Dikarya</taxon>
        <taxon>Basidiomycota</taxon>
        <taxon>Agaricomycotina</taxon>
        <taxon>Agaricomycetes</taxon>
        <taxon>Agaricomycetidae</taxon>
        <taxon>Agaricales</taxon>
        <taxon>Marasmiineae</taxon>
        <taxon>Omphalotaceae</taxon>
        <taxon>Gymnopus</taxon>
    </lineage>
</organism>
<dbReference type="GO" id="GO:0010181">
    <property type="term" value="F:FMN binding"/>
    <property type="evidence" value="ECO:0007669"/>
    <property type="project" value="InterPro"/>
</dbReference>
<evidence type="ECO:0000259" key="1">
    <source>
        <dbReference type="Pfam" id="PF00724"/>
    </source>
</evidence>
<dbReference type="PANTHER" id="PTHR22893">
    <property type="entry name" value="NADH OXIDOREDUCTASE-RELATED"/>
    <property type="match status" value="1"/>
</dbReference>
<feature type="domain" description="NADH:flavin oxidoreductase/NADH oxidase N-terminal" evidence="1">
    <location>
        <begin position="15"/>
        <end position="356"/>
    </location>
</feature>
<dbReference type="GO" id="GO:0016491">
    <property type="term" value="F:oxidoreductase activity"/>
    <property type="evidence" value="ECO:0007669"/>
    <property type="project" value="InterPro"/>
</dbReference>
<evidence type="ECO:0000313" key="3">
    <source>
        <dbReference type="Proteomes" id="UP000799118"/>
    </source>
</evidence>
<sequence>MKSSSSAAPLAIAPLFEPLRLGSLTLRNRVFMAALTRNRSVPTNVPNDLNLEYYQQRAKSAGLIISEAVLITPQGSEWPHAPGIWSQEQITGWEKITDAVHKEGSFIFAQLWHLGRISHPDAPEQVASGKPVYAPSAFSARGGKFRFLPGNPGYVTPTAIDDPTTLLDLFEKAAINAKNAGFDGVELHGSNGYLVQQFLDSTSNKRTDSWGGSVANRARFGLLALQRLIKVFGKDRVGIKLNPAGGYNDMGMPLEETIETYSYFISEADKLGIAFIELVRYVDMLDPVFDGIKRGTPHDILATYGSLLKHARVFSNGAFTGEEAAATVKAGQASGIFFGVPWITHPDLAQRLQFGKALDNEIDFTTLYGKYYAPEAEQRKGYVDYPAADYSDLENIHTYISSLYLNCINSIIRIFV</sequence>
<gene>
    <name evidence="2" type="ORF">BT96DRAFT_1023976</name>
</gene>
<dbReference type="Proteomes" id="UP000799118">
    <property type="component" value="Unassembled WGS sequence"/>
</dbReference>
<feature type="non-terminal residue" evidence="2">
    <location>
        <position position="416"/>
    </location>
</feature>
<dbReference type="Pfam" id="PF00724">
    <property type="entry name" value="Oxidored_FMN"/>
    <property type="match status" value="1"/>
</dbReference>
<dbReference type="OrthoDB" id="276546at2759"/>
<dbReference type="PANTHER" id="PTHR22893:SF91">
    <property type="entry name" value="NADPH DEHYDROGENASE 2-RELATED"/>
    <property type="match status" value="1"/>
</dbReference>
<dbReference type="CDD" id="cd02933">
    <property type="entry name" value="OYE_like_FMN"/>
    <property type="match status" value="1"/>
</dbReference>
<protein>
    <submittedName>
        <fullName evidence="2">Flavo protein NADH-dependent oxidoreductase</fullName>
    </submittedName>
</protein>
<keyword evidence="3" id="KW-1185">Reference proteome</keyword>
<dbReference type="InterPro" id="IPR013785">
    <property type="entry name" value="Aldolase_TIM"/>
</dbReference>
<dbReference type="Gene3D" id="3.20.20.70">
    <property type="entry name" value="Aldolase class I"/>
    <property type="match status" value="1"/>
</dbReference>
<dbReference type="InterPro" id="IPR001155">
    <property type="entry name" value="OxRdtase_FMN_N"/>
</dbReference>